<name>A0A7S3FXL9_9SPIT</name>
<dbReference type="AlphaFoldDB" id="A0A7S3FXL9"/>
<organism evidence="1">
    <name type="scientific">Strombidium rassoulzadegani</name>
    <dbReference type="NCBI Taxonomy" id="1082188"/>
    <lineage>
        <taxon>Eukaryota</taxon>
        <taxon>Sar</taxon>
        <taxon>Alveolata</taxon>
        <taxon>Ciliophora</taxon>
        <taxon>Intramacronucleata</taxon>
        <taxon>Spirotrichea</taxon>
        <taxon>Oligotrichia</taxon>
        <taxon>Strombidiidae</taxon>
        <taxon>Strombidium</taxon>
    </lineage>
</organism>
<reference evidence="1" key="1">
    <citation type="submission" date="2021-01" db="EMBL/GenBank/DDBJ databases">
        <authorList>
            <person name="Corre E."/>
            <person name="Pelletier E."/>
            <person name="Niang G."/>
            <person name="Scheremetjew M."/>
            <person name="Finn R."/>
            <person name="Kale V."/>
            <person name="Holt S."/>
            <person name="Cochrane G."/>
            <person name="Meng A."/>
            <person name="Brown T."/>
            <person name="Cohen L."/>
        </authorList>
    </citation>
    <scope>NUCLEOTIDE SEQUENCE</scope>
    <source>
        <strain evidence="1">Ras09</strain>
    </source>
</reference>
<evidence type="ECO:0000313" key="1">
    <source>
        <dbReference type="EMBL" id="CAE0236993.1"/>
    </source>
</evidence>
<protein>
    <submittedName>
        <fullName evidence="1">Uncharacterized protein</fullName>
    </submittedName>
</protein>
<proteinExistence type="predicted"/>
<gene>
    <name evidence="1" type="ORF">SRAS04492_LOCUS8802</name>
</gene>
<sequence>MEGSVVALGLHVEPLDLPFSVVEGRPAGQVLVSDEVSELVEGHVGHVEVVALEPLHHFWGVNVVEVSEIGRGQVLDALSDHVPVESGEQANEGDVPGRDVPLQIVVVIVPETLILRRHEPLIVAVEGEEDVVIILVVELLEHFSDGVGGQPGVLDAGVHNVHNDLGVGHLVGDSVPQIHEDVLPRLQLRIVEEVLPVIAPALPQGVPGSWAGLTVSILLPSYIVLTEDGGVDLHLPEDLLVLNLHVVEKPGGQIGLDVEPVLKSLDPLRCIHEVSAAGDRHVDPAVFVSPSSEVGEDLRLSTASLSPEHSTRVEPLEGTFIQAYPPDVDGPPVVVALFVVASHVEVVDHLVPHALGLEPLFELAFVQIDLEHAQIVGDLIEIVEPEVLFKGEVEQGLADLVDNVHPRLLMTQVGSDRLVPQLLNQHVHYSIKNAGGSIQVPESDVLVVGLLALDVVDQVE</sequence>
<dbReference type="EMBL" id="HBIA01017780">
    <property type="protein sequence ID" value="CAE0236993.1"/>
    <property type="molecule type" value="Transcribed_RNA"/>
</dbReference>
<accession>A0A7S3FXL9</accession>